<evidence type="ECO:0000259" key="5">
    <source>
        <dbReference type="Pfam" id="PF02663"/>
    </source>
</evidence>
<evidence type="ECO:0000313" key="7">
    <source>
        <dbReference type="Proteomes" id="UP000177876"/>
    </source>
</evidence>
<sequence length="186" mass="20768">MEIPDDLQKAIDFHGHLCPGLAIGYRAARGAMQRLGLKRAYDEELVCVVENKSCSVDAVQYLSGCTFGKGNLIFQDYGKQVFTFALRRRPESALRVSLKAGAIDAPHDGEHPAERRQRVLETLLSSALEELFYIEEVDFEMPEEAQIEPSIPCKNCGEPTMQSRLVSREGCLLCIPCSHGWQPPSR</sequence>
<dbReference type="Pfam" id="PF02663">
    <property type="entry name" value="FmdE"/>
    <property type="match status" value="1"/>
</dbReference>
<keyword evidence="2" id="KW-0863">Zinc-finger</keyword>
<reference evidence="6 7" key="1">
    <citation type="journal article" date="2016" name="Nat. Commun.">
        <title>Thousands of microbial genomes shed light on interconnected biogeochemical processes in an aquifer system.</title>
        <authorList>
            <person name="Anantharaman K."/>
            <person name="Brown C.T."/>
            <person name="Hug L.A."/>
            <person name="Sharon I."/>
            <person name="Castelle C.J."/>
            <person name="Probst A.J."/>
            <person name="Thomas B.C."/>
            <person name="Singh A."/>
            <person name="Wilkins M.J."/>
            <person name="Karaoz U."/>
            <person name="Brodie E.L."/>
            <person name="Williams K.H."/>
            <person name="Hubbard S.S."/>
            <person name="Banfield J.F."/>
        </authorList>
    </citation>
    <scope>NUCLEOTIDE SEQUENCE [LARGE SCALE GENOMIC DNA]</scope>
</reference>
<evidence type="ECO:0008006" key="8">
    <source>
        <dbReference type="Google" id="ProtNLM"/>
    </source>
</evidence>
<evidence type="ECO:0000313" key="6">
    <source>
        <dbReference type="EMBL" id="OFW57277.1"/>
    </source>
</evidence>
<dbReference type="Proteomes" id="UP000177876">
    <property type="component" value="Unassembled WGS sequence"/>
</dbReference>
<feature type="domain" description="Zinc finger DksA/TraR C4-type" evidence="4">
    <location>
        <begin position="151"/>
        <end position="177"/>
    </location>
</feature>
<dbReference type="Pfam" id="PF01258">
    <property type="entry name" value="zf-dskA_traR"/>
    <property type="match status" value="1"/>
</dbReference>
<evidence type="ECO:0000256" key="2">
    <source>
        <dbReference type="ARBA" id="ARBA00022771"/>
    </source>
</evidence>
<dbReference type="InterPro" id="IPR003814">
    <property type="entry name" value="FmdEsu_dom"/>
</dbReference>
<dbReference type="STRING" id="1797197.A2Y75_07555"/>
<dbReference type="InterPro" id="IPR000962">
    <property type="entry name" value="Znf_DskA_TraR"/>
</dbReference>
<dbReference type="PANTHER" id="PTHR39418:SF1">
    <property type="entry name" value="DEHYDROGENASE"/>
    <property type="match status" value="1"/>
</dbReference>
<accession>A0A1F2WK99</accession>
<evidence type="ECO:0000256" key="1">
    <source>
        <dbReference type="ARBA" id="ARBA00022723"/>
    </source>
</evidence>
<dbReference type="AlphaFoldDB" id="A0A1F2WK99"/>
<organism evidence="6 7">
    <name type="scientific">Candidatus Solincola sediminis</name>
    <dbReference type="NCBI Taxonomy" id="1797199"/>
    <lineage>
        <taxon>Bacteria</taxon>
        <taxon>Bacillati</taxon>
        <taxon>Actinomycetota</taxon>
        <taxon>Candidatus Geothermincolia</taxon>
        <taxon>Candidatus Geothermincolales</taxon>
        <taxon>Candidatus Geothermincolaceae</taxon>
        <taxon>Candidatus Solincola</taxon>
    </lineage>
</organism>
<keyword evidence="1" id="KW-0479">Metal-binding</keyword>
<gene>
    <name evidence="6" type="ORF">A2Y75_07555</name>
</gene>
<keyword evidence="3" id="KW-0862">Zinc</keyword>
<dbReference type="PIRSF" id="PIRSF006578">
    <property type="entry name" value="FwdE"/>
    <property type="match status" value="1"/>
</dbReference>
<dbReference type="PANTHER" id="PTHR39418">
    <property type="entry name" value="DEHYDROGENASE-RELATED"/>
    <property type="match status" value="1"/>
</dbReference>
<protein>
    <recommendedName>
        <fullName evidence="8">Formylmethanofuran dehydrogenase</fullName>
    </recommendedName>
</protein>
<proteinExistence type="predicted"/>
<name>A0A1F2WK99_9ACTN</name>
<evidence type="ECO:0000259" key="4">
    <source>
        <dbReference type="Pfam" id="PF01258"/>
    </source>
</evidence>
<evidence type="ECO:0000256" key="3">
    <source>
        <dbReference type="ARBA" id="ARBA00022833"/>
    </source>
</evidence>
<dbReference type="InterPro" id="IPR053194">
    <property type="entry name" value="tRNA_methyltr_O"/>
</dbReference>
<dbReference type="Gene3D" id="3.30.1330.130">
    <property type="match status" value="1"/>
</dbReference>
<feature type="domain" description="Formylmethanofuran dehydrogenase subunit E" evidence="5">
    <location>
        <begin position="13"/>
        <end position="132"/>
    </location>
</feature>
<dbReference type="EMBL" id="MELK01000035">
    <property type="protein sequence ID" value="OFW57277.1"/>
    <property type="molecule type" value="Genomic_DNA"/>
</dbReference>
<comment type="caution">
    <text evidence="6">The sequence shown here is derived from an EMBL/GenBank/DDBJ whole genome shotgun (WGS) entry which is preliminary data.</text>
</comment>
<dbReference type="SUPFAM" id="SSF143555">
    <property type="entry name" value="FwdE-like"/>
    <property type="match status" value="1"/>
</dbReference>
<dbReference type="InterPro" id="IPR026328">
    <property type="entry name" value="FmdE"/>
</dbReference>
<dbReference type="GO" id="GO:0008270">
    <property type="term" value="F:zinc ion binding"/>
    <property type="evidence" value="ECO:0007669"/>
    <property type="project" value="UniProtKB-KW"/>
</dbReference>